<dbReference type="AlphaFoldDB" id="A0A9P3Q024"/>
<protein>
    <submittedName>
        <fullName evidence="2">Uncharacterized protein</fullName>
    </submittedName>
</protein>
<evidence type="ECO:0000313" key="2">
    <source>
        <dbReference type="EMBL" id="GLB44719.1"/>
    </source>
</evidence>
<feature type="compositionally biased region" description="Polar residues" evidence="1">
    <location>
        <begin position="34"/>
        <end position="57"/>
    </location>
</feature>
<organism evidence="2 3">
    <name type="scientific">Lyophyllum shimeji</name>
    <name type="common">Hon-shimeji</name>
    <name type="synonym">Tricholoma shimeji</name>
    <dbReference type="NCBI Taxonomy" id="47721"/>
    <lineage>
        <taxon>Eukaryota</taxon>
        <taxon>Fungi</taxon>
        <taxon>Dikarya</taxon>
        <taxon>Basidiomycota</taxon>
        <taxon>Agaricomycotina</taxon>
        <taxon>Agaricomycetes</taxon>
        <taxon>Agaricomycetidae</taxon>
        <taxon>Agaricales</taxon>
        <taxon>Tricholomatineae</taxon>
        <taxon>Lyophyllaceae</taxon>
        <taxon>Lyophyllum</taxon>
    </lineage>
</organism>
<feature type="compositionally biased region" description="Low complexity" evidence="1">
    <location>
        <begin position="1"/>
        <end position="12"/>
    </location>
</feature>
<feature type="compositionally biased region" description="Basic and acidic residues" evidence="1">
    <location>
        <begin position="549"/>
        <end position="565"/>
    </location>
</feature>
<accession>A0A9P3Q024</accession>
<comment type="caution">
    <text evidence="2">The sequence shown here is derived from an EMBL/GenBank/DDBJ whole genome shotgun (WGS) entry which is preliminary data.</text>
</comment>
<proteinExistence type="predicted"/>
<name>A0A9P3Q024_LYOSH</name>
<feature type="compositionally biased region" description="Basic and acidic residues" evidence="1">
    <location>
        <begin position="577"/>
        <end position="614"/>
    </location>
</feature>
<reference evidence="2" key="1">
    <citation type="submission" date="2022-07" db="EMBL/GenBank/DDBJ databases">
        <title>The genome of Lyophyllum shimeji provides insight into the initial evolution of ectomycorrhizal fungal genome.</title>
        <authorList>
            <person name="Kobayashi Y."/>
            <person name="Shibata T."/>
            <person name="Hirakawa H."/>
            <person name="Shigenobu S."/>
            <person name="Nishiyama T."/>
            <person name="Yamada A."/>
            <person name="Hasebe M."/>
            <person name="Kawaguchi M."/>
        </authorList>
    </citation>
    <scope>NUCLEOTIDE SEQUENCE</scope>
    <source>
        <strain evidence="2">AT787</strain>
    </source>
</reference>
<keyword evidence="3" id="KW-1185">Reference proteome</keyword>
<feature type="region of interest" description="Disordered" evidence="1">
    <location>
        <begin position="1"/>
        <end position="129"/>
    </location>
</feature>
<feature type="compositionally biased region" description="Low complexity" evidence="1">
    <location>
        <begin position="196"/>
        <end position="209"/>
    </location>
</feature>
<feature type="compositionally biased region" description="Basic residues" evidence="1">
    <location>
        <begin position="240"/>
        <end position="250"/>
    </location>
</feature>
<evidence type="ECO:0000256" key="1">
    <source>
        <dbReference type="SAM" id="MobiDB-lite"/>
    </source>
</evidence>
<sequence>MSSVPSSSRPSSPTKPGVSLHESLKPNPHPYAIKTTSTGILSRSATTSPSVSHSQNHYVPLSPSPSPTKSTHSDYERRGSRHRYSRSLTDEIPRPLPVPPEELYYQQQHGHGHARSRAETLPTHMSDPSANPKTWTYEQLAQNVPEIADFVNENEITGRAFLRFDEGVLNAVRSDRAVAAIAPPLSLQTASDYDASNGGLSHSHSLSDSPTKSRPLTLDEEEDQAYLSSSSISSTSSLSGRRRRRYRPNGRVHGMVASFERSSSVDEGPRHRERSGSISSVESSDEPYIYQPQPQSTAGRPLPYPRTHTHMRAKVQVLEARCCCLRNGAYVTPHATGIGNGSNTTSTNGQRPLPALPTHPSLRSSPFEADHPSADYMASPDIQGDGERKNTSGEMTMDELLAVLNADAAADEKDASAASPRSSVLHTTGAAAWEMDFGLGETVKRAPASAPPAQAQAQAAAVGEDELTVEELLALEGAGAGAGMGAAAWVDEPEGVSARAQAPAREGEGMDRISLSKGRMGKKQGRQVGELFTVEGGMEDAVGGVAEKATSKETEEMELERDAGGGERLLSAEEEERERWCRQEEKEREEARRRLEEEERQILQREQRHVEEGRRKRTDGVSVWRRKWQRA</sequence>
<evidence type="ECO:0000313" key="3">
    <source>
        <dbReference type="Proteomes" id="UP001063166"/>
    </source>
</evidence>
<feature type="region of interest" description="Disordered" evidence="1">
    <location>
        <begin position="334"/>
        <end position="392"/>
    </location>
</feature>
<gene>
    <name evidence="2" type="ORF">LshimejAT787_1800560</name>
</gene>
<feature type="region of interest" description="Disordered" evidence="1">
    <location>
        <begin position="196"/>
        <end position="215"/>
    </location>
</feature>
<dbReference type="OrthoDB" id="2425321at2759"/>
<feature type="compositionally biased region" description="Low complexity" evidence="1">
    <location>
        <begin position="228"/>
        <end position="239"/>
    </location>
</feature>
<dbReference type="Proteomes" id="UP001063166">
    <property type="component" value="Unassembled WGS sequence"/>
</dbReference>
<dbReference type="EMBL" id="BRPK01000018">
    <property type="protein sequence ID" value="GLB44719.1"/>
    <property type="molecule type" value="Genomic_DNA"/>
</dbReference>
<feature type="region of interest" description="Disordered" evidence="1">
    <location>
        <begin position="220"/>
        <end position="306"/>
    </location>
</feature>
<feature type="region of interest" description="Disordered" evidence="1">
    <location>
        <begin position="542"/>
        <end position="631"/>
    </location>
</feature>